<dbReference type="PANTHER" id="PTHR47369:SF1">
    <property type="entry name" value="BTB_POZ DOMAIN-CONTAINING PROTEIN"/>
    <property type="match status" value="1"/>
</dbReference>
<dbReference type="SUPFAM" id="SSF54695">
    <property type="entry name" value="POZ domain"/>
    <property type="match status" value="1"/>
</dbReference>
<name>A0A437A9E6_ARTFL</name>
<dbReference type="VEuPathDB" id="FungiDB:DFL_002050"/>
<evidence type="ECO:0000313" key="3">
    <source>
        <dbReference type="Proteomes" id="UP000283090"/>
    </source>
</evidence>
<dbReference type="EMBL" id="SAEB01000003">
    <property type="protein sequence ID" value="RVD87843.1"/>
    <property type="molecule type" value="Genomic_DNA"/>
</dbReference>
<dbReference type="Gene3D" id="3.30.710.10">
    <property type="entry name" value="Potassium Channel Kv1.1, Chain A"/>
    <property type="match status" value="1"/>
</dbReference>
<dbReference type="PANTHER" id="PTHR47369">
    <property type="entry name" value="BTB/POZ DOMAIN-CONTAINING PROTEIN"/>
    <property type="match status" value="1"/>
</dbReference>
<dbReference type="STRING" id="97331.A0A437A9E6"/>
<dbReference type="GeneID" id="93584361"/>
<dbReference type="CDD" id="cd18186">
    <property type="entry name" value="BTB_POZ_ZBTB_KLHL-like"/>
    <property type="match status" value="1"/>
</dbReference>
<dbReference type="PROSITE" id="PS50097">
    <property type="entry name" value="BTB"/>
    <property type="match status" value="1"/>
</dbReference>
<dbReference type="Proteomes" id="UP000283090">
    <property type="component" value="Unassembled WGS sequence"/>
</dbReference>
<dbReference type="AlphaFoldDB" id="A0A437A9E6"/>
<comment type="caution">
    <text evidence="2">The sequence shown here is derived from an EMBL/GenBank/DDBJ whole genome shotgun (WGS) entry which is preliminary data.</text>
</comment>
<keyword evidence="3" id="KW-1185">Reference proteome</keyword>
<evidence type="ECO:0000259" key="1">
    <source>
        <dbReference type="PROSITE" id="PS50097"/>
    </source>
</evidence>
<dbReference type="RefSeq" id="XP_067493387.1">
    <property type="nucleotide sequence ID" value="XM_067630777.1"/>
</dbReference>
<organism evidence="2 3">
    <name type="scientific">Arthrobotrys flagrans</name>
    <name type="common">Nematode-trapping fungus</name>
    <name type="synonym">Trichothecium flagrans</name>
    <dbReference type="NCBI Taxonomy" id="97331"/>
    <lineage>
        <taxon>Eukaryota</taxon>
        <taxon>Fungi</taxon>
        <taxon>Dikarya</taxon>
        <taxon>Ascomycota</taxon>
        <taxon>Pezizomycotina</taxon>
        <taxon>Orbiliomycetes</taxon>
        <taxon>Orbiliales</taxon>
        <taxon>Orbiliaceae</taxon>
        <taxon>Arthrobotrys</taxon>
    </lineage>
</organism>
<protein>
    <recommendedName>
        <fullName evidence="1">BTB domain-containing protein</fullName>
    </recommendedName>
</protein>
<proteinExistence type="predicted"/>
<dbReference type="InterPro" id="IPR000210">
    <property type="entry name" value="BTB/POZ_dom"/>
</dbReference>
<reference evidence="2 3" key="1">
    <citation type="submission" date="2019-01" db="EMBL/GenBank/DDBJ databases">
        <title>Intercellular communication is required for trap formation in the nematode-trapping fungus Duddingtonia flagrans.</title>
        <authorList>
            <person name="Youssar L."/>
            <person name="Wernet V."/>
            <person name="Hensel N."/>
            <person name="Hildebrandt H.-G."/>
            <person name="Fischer R."/>
        </authorList>
    </citation>
    <scope>NUCLEOTIDE SEQUENCE [LARGE SCALE GENOMIC DNA]</scope>
    <source>
        <strain evidence="2 3">CBS H-5679</strain>
    </source>
</reference>
<evidence type="ECO:0000313" key="2">
    <source>
        <dbReference type="EMBL" id="RVD87843.1"/>
    </source>
</evidence>
<accession>A0A437A9E6</accession>
<dbReference type="OrthoDB" id="6359943at2759"/>
<feature type="domain" description="BTB" evidence="1">
    <location>
        <begin position="196"/>
        <end position="257"/>
    </location>
</feature>
<dbReference type="InterPro" id="IPR011333">
    <property type="entry name" value="SKP1/BTB/POZ_sf"/>
</dbReference>
<gene>
    <name evidence="2" type="ORF">DFL_002050</name>
</gene>
<sequence length="831" mass="95599">MIMAIVRKGLALAWDNVDEGKKDFRVLKAESAFNVFGSDITSHFFSTHSFTRLLTTASLSLPLLLSPLKFPLSSAIMYNLRHHRAYSHEVSSFLYQTIDQKLRVGSKSAPVIMNRERKTMDQVRSFRTPNPFKESPITYGMTKEQKARREGIPQWFKTARQIFELGGEPDSLAKTPCGQELKDYFLYQGIHLGTGSDVTLIITGGKTFKLHRFMLSQAPMFREAFEQLGEHADLFHWDAIDDIVDMEAVEHIINRMYGNMGDKYYEAKNLIPIMGVCIQWGLVNWFHAYLDRFMSRLSAENLAEIVDFAMDDFYGDWVEPHVLPVVKHYMARYGTHLGLKVWRALPVDWVVQILTCDGLILTDSQACDVKKELGYGQVVMGHEYERWVFARNIYYDRLGLDDEVIRQLEQNRVFPEHITAELIEEQYPLYELLNSQRMQYCNMTPFNWNQVRKERLLSADALVRPDVLATAIFNAVRLRRCIEDAHLDHSKLNLSFQFSPELVEEGQNFEVPNVDRYIYQPRRVEFEKDPIPFPEIGEDGNPVPGDIEYPHLTAVPPIRFSVEFQFHRGIGAMNTSSSLCAEPVFYAGSWWQFSIKKINDETEPAERIDMYLRRVGKPTLPPRSIASDETTVTFPEINYEELTRQHLEGLYDGKILDKLLEGESSSMEFYDDRRQNVTAYFRIFAPSLVAGYDPEKFIVISGADFPKIRAPAITRTTIFEGKPIVFPLDTDVVVPGRLLVHEVEEAEELKDFINDSPYFEGECDKILEGGAIDLPKQRESYLTTVYQRTGEIFGEWEKEGKGGPDRKVTLALKERDTAWSNMKFGIVIGLV</sequence>